<evidence type="ECO:0000313" key="4">
    <source>
        <dbReference type="Proteomes" id="UP001501319"/>
    </source>
</evidence>
<keyword evidence="2" id="KW-1133">Transmembrane helix</keyword>
<feature type="transmembrane region" description="Helical" evidence="2">
    <location>
        <begin position="205"/>
        <end position="227"/>
    </location>
</feature>
<feature type="region of interest" description="Disordered" evidence="1">
    <location>
        <begin position="1"/>
        <end position="65"/>
    </location>
</feature>
<feature type="transmembrane region" description="Helical" evidence="2">
    <location>
        <begin position="85"/>
        <end position="109"/>
    </location>
</feature>
<dbReference type="RefSeq" id="WP_344108821.1">
    <property type="nucleotide sequence ID" value="NZ_BAAANE010000002.1"/>
</dbReference>
<dbReference type="EMBL" id="BAAANE010000002">
    <property type="protein sequence ID" value="GAA1623116.1"/>
    <property type="molecule type" value="Genomic_DNA"/>
</dbReference>
<evidence type="ECO:0008006" key="5">
    <source>
        <dbReference type="Google" id="ProtNLM"/>
    </source>
</evidence>
<feature type="transmembrane region" description="Helical" evidence="2">
    <location>
        <begin position="163"/>
        <end position="185"/>
    </location>
</feature>
<organism evidence="3 4">
    <name type="scientific">Kribbella alba</name>
    <dbReference type="NCBI Taxonomy" id="190197"/>
    <lineage>
        <taxon>Bacteria</taxon>
        <taxon>Bacillati</taxon>
        <taxon>Actinomycetota</taxon>
        <taxon>Actinomycetes</taxon>
        <taxon>Propionibacteriales</taxon>
        <taxon>Kribbellaceae</taxon>
        <taxon>Kribbella</taxon>
    </lineage>
</organism>
<keyword evidence="4" id="KW-1185">Reference proteome</keyword>
<feature type="compositionally biased region" description="Low complexity" evidence="1">
    <location>
        <begin position="23"/>
        <end position="34"/>
    </location>
</feature>
<keyword evidence="2" id="KW-0472">Membrane</keyword>
<feature type="compositionally biased region" description="Basic and acidic residues" evidence="1">
    <location>
        <begin position="1"/>
        <end position="10"/>
    </location>
</feature>
<reference evidence="3 4" key="1">
    <citation type="journal article" date="2019" name="Int. J. Syst. Evol. Microbiol.">
        <title>The Global Catalogue of Microorganisms (GCM) 10K type strain sequencing project: providing services to taxonomists for standard genome sequencing and annotation.</title>
        <authorList>
            <consortium name="The Broad Institute Genomics Platform"/>
            <consortium name="The Broad Institute Genome Sequencing Center for Infectious Disease"/>
            <person name="Wu L."/>
            <person name="Ma J."/>
        </authorList>
    </citation>
    <scope>NUCLEOTIDE SEQUENCE [LARGE SCALE GENOMIC DNA]</scope>
    <source>
        <strain evidence="3 4">JCM 14306</strain>
    </source>
</reference>
<evidence type="ECO:0000256" key="1">
    <source>
        <dbReference type="SAM" id="MobiDB-lite"/>
    </source>
</evidence>
<comment type="caution">
    <text evidence="3">The sequence shown here is derived from an EMBL/GenBank/DDBJ whole genome shotgun (WGS) entry which is preliminary data.</text>
</comment>
<protein>
    <recommendedName>
        <fullName evidence="5">Major facilitator superfamily (MFS) profile domain-containing protein</fullName>
    </recommendedName>
</protein>
<evidence type="ECO:0000256" key="2">
    <source>
        <dbReference type="SAM" id="Phobius"/>
    </source>
</evidence>
<name>A0ABN2EZ19_9ACTN</name>
<accession>A0ABN2EZ19</accession>
<proteinExistence type="predicted"/>
<gene>
    <name evidence="3" type="ORF">GCM10009744_08130</name>
</gene>
<keyword evidence="2" id="KW-0812">Transmembrane</keyword>
<dbReference type="Proteomes" id="UP001501319">
    <property type="component" value="Unassembled WGS sequence"/>
</dbReference>
<evidence type="ECO:0000313" key="3">
    <source>
        <dbReference type="EMBL" id="GAA1623116.1"/>
    </source>
</evidence>
<sequence length="243" mass="25366">MVQHYRDDTQHSPAMKFQDDRVAAQQEAAARTAEGPAVQPTTETGPDETALQEGDRRPLHRANVKTSAATEVDPAYRGFKSGAAFFGWLIAVGLTVLLTGIVSAIAAAVDYAITIDRSAAEANAETIGAVSGGVLVVMLAIAYYSGGYVAGRLARFDGARQGLGVWGIGLVVTLIVAGIVALAGSQYDVLSRVDLPSIPVAQETLTTGSMITGALVLVVTLLAAVIGGKAGQRYHRRIDNSWS</sequence>
<feature type="transmembrane region" description="Helical" evidence="2">
    <location>
        <begin position="129"/>
        <end position="151"/>
    </location>
</feature>